<sequence length="218" mass="23979">MSSLPTLHLPTRSKSHTKRNLLIGAGIALALAAAGAAYASRERIKALFDKRTPENSERGLDTLTGLPNRAEAQWWLNTRLARARNRNHRLAVMILDINGFADLNEIHGREVGDHVLQVTAARMQSQLRTGDMVCRIANDTFMVIMDAIGPDHLISRIGERVVTTVSEPISFHGEPVTISASVGFAISQDKDKTPELLLDRADRALVQAKASNRNVVQF</sequence>
<dbReference type="InterPro" id="IPR043128">
    <property type="entry name" value="Rev_trsase/Diguanyl_cyclase"/>
</dbReference>
<dbReference type="InterPro" id="IPR029787">
    <property type="entry name" value="Nucleotide_cyclase"/>
</dbReference>
<evidence type="ECO:0000259" key="1">
    <source>
        <dbReference type="PROSITE" id="PS50887"/>
    </source>
</evidence>
<dbReference type="PANTHER" id="PTHR46663">
    <property type="entry name" value="DIGUANYLATE CYCLASE DGCT-RELATED"/>
    <property type="match status" value="1"/>
</dbReference>
<dbReference type="InterPro" id="IPR052163">
    <property type="entry name" value="DGC-Regulatory_Protein"/>
</dbReference>
<dbReference type="Pfam" id="PF00990">
    <property type="entry name" value="GGDEF"/>
    <property type="match status" value="1"/>
</dbReference>
<dbReference type="EMBL" id="JAJOMB010000015">
    <property type="protein sequence ID" value="MCD5314183.1"/>
    <property type="molecule type" value="Genomic_DNA"/>
</dbReference>
<keyword evidence="3" id="KW-1185">Reference proteome</keyword>
<dbReference type="Proteomes" id="UP001138997">
    <property type="component" value="Unassembled WGS sequence"/>
</dbReference>
<evidence type="ECO:0000313" key="3">
    <source>
        <dbReference type="Proteomes" id="UP001138997"/>
    </source>
</evidence>
<dbReference type="RefSeq" id="WP_231446484.1">
    <property type="nucleotide sequence ID" value="NZ_JAJOMB010000015.1"/>
</dbReference>
<gene>
    <name evidence="2" type="ORF">LR394_25050</name>
</gene>
<proteinExistence type="predicted"/>
<dbReference type="Gene3D" id="3.30.70.270">
    <property type="match status" value="1"/>
</dbReference>
<dbReference type="PANTHER" id="PTHR46663:SF2">
    <property type="entry name" value="GGDEF DOMAIN-CONTAINING PROTEIN"/>
    <property type="match status" value="1"/>
</dbReference>
<dbReference type="SMART" id="SM00267">
    <property type="entry name" value="GGDEF"/>
    <property type="match status" value="1"/>
</dbReference>
<name>A0A9X1NHD7_9ACTN</name>
<accession>A0A9X1NHD7</accession>
<dbReference type="NCBIfam" id="TIGR00254">
    <property type="entry name" value="GGDEF"/>
    <property type="match status" value="1"/>
</dbReference>
<comment type="caution">
    <text evidence="2">The sequence shown here is derived from an EMBL/GenBank/DDBJ whole genome shotgun (WGS) entry which is preliminary data.</text>
</comment>
<reference evidence="2" key="1">
    <citation type="submission" date="2021-11" db="EMBL/GenBank/DDBJ databases">
        <title>Streptomyces corallinus and Kineosporia corallina sp. nov., two new coral-derived marine actinobacteria.</title>
        <authorList>
            <person name="Buangrab K."/>
            <person name="Sutthacheep M."/>
            <person name="Yeemin T."/>
            <person name="Harunari E."/>
            <person name="Igarashi Y."/>
            <person name="Sripreechasak P."/>
            <person name="Kanchanasin P."/>
            <person name="Tanasupawat S."/>
            <person name="Phongsopitanun W."/>
        </authorList>
    </citation>
    <scope>NUCLEOTIDE SEQUENCE</scope>
    <source>
        <strain evidence="2">JCM 31032</strain>
    </source>
</reference>
<dbReference type="PROSITE" id="PS50887">
    <property type="entry name" value="GGDEF"/>
    <property type="match status" value="1"/>
</dbReference>
<dbReference type="InterPro" id="IPR000160">
    <property type="entry name" value="GGDEF_dom"/>
</dbReference>
<feature type="domain" description="GGDEF" evidence="1">
    <location>
        <begin position="88"/>
        <end position="218"/>
    </location>
</feature>
<evidence type="ECO:0000313" key="2">
    <source>
        <dbReference type="EMBL" id="MCD5314183.1"/>
    </source>
</evidence>
<protein>
    <submittedName>
        <fullName evidence="2">GGDEF domain-containing protein</fullName>
    </submittedName>
</protein>
<organism evidence="2 3">
    <name type="scientific">Kineosporia babensis</name>
    <dbReference type="NCBI Taxonomy" id="499548"/>
    <lineage>
        <taxon>Bacteria</taxon>
        <taxon>Bacillati</taxon>
        <taxon>Actinomycetota</taxon>
        <taxon>Actinomycetes</taxon>
        <taxon>Kineosporiales</taxon>
        <taxon>Kineosporiaceae</taxon>
        <taxon>Kineosporia</taxon>
    </lineage>
</organism>
<dbReference type="SUPFAM" id="SSF55073">
    <property type="entry name" value="Nucleotide cyclase"/>
    <property type="match status" value="1"/>
</dbReference>
<dbReference type="CDD" id="cd01949">
    <property type="entry name" value="GGDEF"/>
    <property type="match status" value="1"/>
</dbReference>
<dbReference type="AlphaFoldDB" id="A0A9X1NHD7"/>